<gene>
    <name evidence="2" type="ORF">SAMN06265219_101198</name>
</gene>
<dbReference type="PANTHER" id="PTHR37947:SF1">
    <property type="entry name" value="BLL2462 PROTEIN"/>
    <property type="match status" value="1"/>
</dbReference>
<evidence type="ECO:0000313" key="2">
    <source>
        <dbReference type="EMBL" id="SMO35100.1"/>
    </source>
</evidence>
<dbReference type="PANTHER" id="PTHR37947">
    <property type="entry name" value="BLL2462 PROTEIN"/>
    <property type="match status" value="1"/>
</dbReference>
<evidence type="ECO:0000256" key="1">
    <source>
        <dbReference type="SAM" id="Phobius"/>
    </source>
</evidence>
<organism evidence="2 3">
    <name type="scientific">Gracilimonas mengyeensis</name>
    <dbReference type="NCBI Taxonomy" id="1302730"/>
    <lineage>
        <taxon>Bacteria</taxon>
        <taxon>Pseudomonadati</taxon>
        <taxon>Balneolota</taxon>
        <taxon>Balneolia</taxon>
        <taxon>Balneolales</taxon>
        <taxon>Balneolaceae</taxon>
        <taxon>Gracilimonas</taxon>
    </lineage>
</organism>
<feature type="transmembrane region" description="Helical" evidence="1">
    <location>
        <begin position="42"/>
        <end position="65"/>
    </location>
</feature>
<keyword evidence="3" id="KW-1185">Reference proteome</keyword>
<dbReference type="SUPFAM" id="SSF53300">
    <property type="entry name" value="vWA-like"/>
    <property type="match status" value="1"/>
</dbReference>
<dbReference type="Proteomes" id="UP000317557">
    <property type="component" value="Unassembled WGS sequence"/>
</dbReference>
<reference evidence="2 3" key="1">
    <citation type="submission" date="2017-05" db="EMBL/GenBank/DDBJ databases">
        <authorList>
            <person name="Varghese N."/>
            <person name="Submissions S."/>
        </authorList>
    </citation>
    <scope>NUCLEOTIDE SEQUENCE [LARGE SCALE GENOMIC DNA]</scope>
    <source>
        <strain evidence="2 3">DSM 21985</strain>
    </source>
</reference>
<proteinExistence type="predicted"/>
<keyword evidence="1" id="KW-1133">Transmembrane helix</keyword>
<evidence type="ECO:0008006" key="4">
    <source>
        <dbReference type="Google" id="ProtNLM"/>
    </source>
</evidence>
<feature type="transmembrane region" description="Helical" evidence="1">
    <location>
        <begin position="12"/>
        <end position="30"/>
    </location>
</feature>
<keyword evidence="1" id="KW-0812">Transmembrane</keyword>
<dbReference type="OrthoDB" id="9763076at2"/>
<dbReference type="InterPro" id="IPR036465">
    <property type="entry name" value="vWFA_dom_sf"/>
</dbReference>
<keyword evidence="1" id="KW-0472">Membrane</keyword>
<dbReference type="AlphaFoldDB" id="A0A521AKB5"/>
<dbReference type="EMBL" id="FXTP01000001">
    <property type="protein sequence ID" value="SMO35100.1"/>
    <property type="molecule type" value="Genomic_DNA"/>
</dbReference>
<dbReference type="RefSeq" id="WP_142452719.1">
    <property type="nucleotide sequence ID" value="NZ_FXTP01000001.1"/>
</dbReference>
<name>A0A521AKB5_9BACT</name>
<accession>A0A521AKB5</accession>
<evidence type="ECO:0000313" key="3">
    <source>
        <dbReference type="Proteomes" id="UP000317557"/>
    </source>
</evidence>
<protein>
    <recommendedName>
        <fullName evidence="4">von Willebrand factor type A domain-containing protein</fullName>
    </recommendedName>
</protein>
<sequence>MEFQGFQHIISPWLAVPVALLLVFIAWYSYRKHRSIPPLPKTVLITLRAAALLLVFLLLMNPYFYSSREVEVQPKIAVFLDNSESAGISKGDYRGLESYRTLLNELDFSSLDDARVEFYSIGTSTRPFHPDSITATEPQTNLAEPVSSVLEMDESVQAVVLITDGIITYGRNPAISAYNSSIPMYTIGIGDTAAVQDISVSNILANQTGYTNTNHIIDAEITQSGYGGSTVQVRLTRSGETLQEQSLNFDTDNQVKETRFELPLEEEGLQQFSIEVQVLPDEWSASNNQQSFSVNVLDSKVRILHVAFGIHPDVKTLRRVISTDQNNELSTLTWLGNSFIEELPEGLDEFSLMVIHGTPPSSGAAAITELARQKPTLYLSLDNENITASELSNLELIRHRNRNSSPVRLAEVAEEDEQPIMELPAVNLGDTPNLRSSLRTVLSDPQAQVLHNIQFEGMETESPAIAVLERGNIRRAQVAIWNWYKFAQSQDESLRDYNRQLMSNLVSWTSSDPDDRLLFLSPSKQNFTTSETVNITGSLQNENGEPEPDGIIELILNTPDGSDRTFTMDHTGNGNYQLRMPQLAEGIYSYEATARKGGRDIDQSSGEFVVSNSSSELSNTARNDGLLRSIAQNSGGAFFSFDNIDGFWDRFTSDNVLEPQTEQIENYAYPVRSIFWFLIVLSLLAGEWLLRKYYSLP</sequence>